<dbReference type="PANTHER" id="PTHR43576">
    <property type="entry name" value="ALPHA-L-ARABINOFURANOSIDASE C-RELATED"/>
    <property type="match status" value="1"/>
</dbReference>
<keyword evidence="1" id="KW-0119">Carbohydrate metabolism</keyword>
<dbReference type="Proteomes" id="UP001501570">
    <property type="component" value="Unassembled WGS sequence"/>
</dbReference>
<dbReference type="InterPro" id="IPR013780">
    <property type="entry name" value="Glyco_hydro_b"/>
</dbReference>
<dbReference type="Gene3D" id="2.60.40.10">
    <property type="entry name" value="Immunoglobulins"/>
    <property type="match status" value="1"/>
</dbReference>
<proteinExistence type="predicted"/>
<dbReference type="EMBL" id="BAABJQ010000024">
    <property type="protein sequence ID" value="GAA5195680.1"/>
    <property type="molecule type" value="Genomic_DNA"/>
</dbReference>
<dbReference type="PROSITE" id="PS51318">
    <property type="entry name" value="TAT"/>
    <property type="match status" value="1"/>
</dbReference>
<dbReference type="CDD" id="cd00063">
    <property type="entry name" value="FN3"/>
    <property type="match status" value="1"/>
</dbReference>
<dbReference type="PROSITE" id="PS51173">
    <property type="entry name" value="CBM2"/>
    <property type="match status" value="1"/>
</dbReference>
<dbReference type="SMART" id="SM00637">
    <property type="entry name" value="CBD_II"/>
    <property type="match status" value="1"/>
</dbReference>
<accession>A0ABP9SH42</accession>
<dbReference type="Gene3D" id="3.20.20.80">
    <property type="entry name" value="Glycosidases"/>
    <property type="match status" value="1"/>
</dbReference>
<evidence type="ECO:0000313" key="8">
    <source>
        <dbReference type="Proteomes" id="UP001501570"/>
    </source>
</evidence>
<dbReference type="PROSITE" id="PS50853">
    <property type="entry name" value="FN3"/>
    <property type="match status" value="1"/>
</dbReference>
<evidence type="ECO:0000259" key="5">
    <source>
        <dbReference type="PROSITE" id="PS50853"/>
    </source>
</evidence>
<keyword evidence="3" id="KW-0624">Polysaccharide degradation</keyword>
<dbReference type="SUPFAM" id="SSF51445">
    <property type="entry name" value="(Trans)glycosidases"/>
    <property type="match status" value="1"/>
</dbReference>
<dbReference type="Pfam" id="PF00553">
    <property type="entry name" value="CBM_2"/>
    <property type="match status" value="1"/>
</dbReference>
<dbReference type="Gene3D" id="2.60.40.290">
    <property type="match status" value="1"/>
</dbReference>
<evidence type="ECO:0000256" key="1">
    <source>
        <dbReference type="ARBA" id="ARBA00023277"/>
    </source>
</evidence>
<feature type="signal peptide" evidence="4">
    <location>
        <begin position="1"/>
        <end position="34"/>
    </location>
</feature>
<dbReference type="InterPro" id="IPR003961">
    <property type="entry name" value="FN3_dom"/>
</dbReference>
<dbReference type="Pfam" id="PF00041">
    <property type="entry name" value="fn3"/>
    <property type="match status" value="1"/>
</dbReference>
<keyword evidence="4" id="KW-0732">Signal</keyword>
<dbReference type="SUPFAM" id="SSF51011">
    <property type="entry name" value="Glycosyl hydrolase domain"/>
    <property type="match status" value="1"/>
</dbReference>
<dbReference type="InterPro" id="IPR017853">
    <property type="entry name" value="GH"/>
</dbReference>
<dbReference type="SMART" id="SM00060">
    <property type="entry name" value="FN3"/>
    <property type="match status" value="1"/>
</dbReference>
<evidence type="ECO:0000256" key="4">
    <source>
        <dbReference type="SAM" id="SignalP"/>
    </source>
</evidence>
<dbReference type="InterPro" id="IPR001919">
    <property type="entry name" value="CBD2"/>
</dbReference>
<dbReference type="InterPro" id="IPR013783">
    <property type="entry name" value="Ig-like_fold"/>
</dbReference>
<dbReference type="Gene3D" id="2.60.40.1180">
    <property type="entry name" value="Golgi alpha-mannosidase II"/>
    <property type="match status" value="1"/>
</dbReference>
<dbReference type="SUPFAM" id="SSF49265">
    <property type="entry name" value="Fibronectin type III"/>
    <property type="match status" value="1"/>
</dbReference>
<dbReference type="SUPFAM" id="SSF49384">
    <property type="entry name" value="Carbohydrate-binding domain"/>
    <property type="match status" value="1"/>
</dbReference>
<feature type="domain" description="CBM2" evidence="6">
    <location>
        <begin position="587"/>
        <end position="699"/>
    </location>
</feature>
<sequence>MRTLAHRRARLVAAALLTAGGMAALPAAMSPAAAAPAAHAATAPAPVTVTVNPKAALATVPSTGLGVNDAVWDSQLGTTGVSDLLKTAGVQMIRYPGGSYGDIYHWQDNTAPGGYVAPDTDFDTFMGSVQRVGAQPIIIANYGTGSPTEAADWVRYANVTKEYGAKYWEIGNELYGNGYYGSAWEADNHADKSPAGYANEVVAYADAMKAVDPTIKVGAVLTMPGGWPDSVVAAGDSAAWNQTVLSIAGSKIDFVILHWYPGGSGAADALTKPVQLDDAVYLVRQQIARYAGANAANLGIALTETNVGYGQNTQPGALFAANTYADLWEDGVFTVDWWDVHNGAGTVSTVAGQTDYGDFGLLSSATCASDGTTCEPPMNTPFAPYYALRVLSTFAHPGDQLVRAATDQPLVDAHAVRRANGDLAVMLVNKDPDNSYPVDLGYAGYTPAAGAPTVYSFANGGNAITTAQTGSATEQTLPPYSLTVLVLHPSSVARGVPGAPGAPRAGAVTDRDATITWPAATAGSHPIAKYEVYWQNGATSEEFGETPGTSFTVHNLMPGTRYTVNVVTRDTAGNVSWSSPPLEFTTGTPAASACAVHFVDTSDWASGYVASVDVTNTGPSPISGWTLRFTWPTEWQSVSSGWNGTWTQTGTTVTVTSLDTDAALAANGGTTNIGFVSAYNGPDVPPAVFTLNGTVCTST</sequence>
<feature type="chain" id="PRO_5046298711" evidence="4">
    <location>
        <begin position="35"/>
        <end position="699"/>
    </location>
</feature>
<reference evidence="8" key="1">
    <citation type="journal article" date="2019" name="Int. J. Syst. Evol. Microbiol.">
        <title>The Global Catalogue of Microorganisms (GCM) 10K type strain sequencing project: providing services to taxonomists for standard genome sequencing and annotation.</title>
        <authorList>
            <consortium name="The Broad Institute Genomics Platform"/>
            <consortium name="The Broad Institute Genome Sequencing Center for Infectious Disease"/>
            <person name="Wu L."/>
            <person name="Ma J."/>
        </authorList>
    </citation>
    <scope>NUCLEOTIDE SEQUENCE [LARGE SCALE GENOMIC DNA]</scope>
    <source>
        <strain evidence="8">JCM 18304</strain>
    </source>
</reference>
<dbReference type="Pfam" id="PF03662">
    <property type="entry name" value="Glyco_hydro_79n"/>
    <property type="match status" value="1"/>
</dbReference>
<evidence type="ECO:0000259" key="6">
    <source>
        <dbReference type="PROSITE" id="PS51173"/>
    </source>
</evidence>
<evidence type="ECO:0000256" key="3">
    <source>
        <dbReference type="ARBA" id="ARBA00023326"/>
    </source>
</evidence>
<name>A0ABP9SH42_9ACTN</name>
<dbReference type="InterPro" id="IPR036116">
    <property type="entry name" value="FN3_sf"/>
</dbReference>
<keyword evidence="8" id="KW-1185">Reference proteome</keyword>
<dbReference type="InterPro" id="IPR006311">
    <property type="entry name" value="TAT_signal"/>
</dbReference>
<evidence type="ECO:0000256" key="2">
    <source>
        <dbReference type="ARBA" id="ARBA00023295"/>
    </source>
</evidence>
<dbReference type="RefSeq" id="WP_425570988.1">
    <property type="nucleotide sequence ID" value="NZ_BAABJQ010000024.1"/>
</dbReference>
<keyword evidence="2" id="KW-0378">Hydrolase</keyword>
<comment type="caution">
    <text evidence="7">The sequence shown here is derived from an EMBL/GenBank/DDBJ whole genome shotgun (WGS) entry which is preliminary data.</text>
</comment>
<feature type="domain" description="Fibronectin type-III" evidence="5">
    <location>
        <begin position="499"/>
        <end position="591"/>
    </location>
</feature>
<organism evidence="7 8">
    <name type="scientific">Rugosimonospora acidiphila</name>
    <dbReference type="NCBI Taxonomy" id="556531"/>
    <lineage>
        <taxon>Bacteria</taxon>
        <taxon>Bacillati</taxon>
        <taxon>Actinomycetota</taxon>
        <taxon>Actinomycetes</taxon>
        <taxon>Micromonosporales</taxon>
        <taxon>Micromonosporaceae</taxon>
        <taxon>Rugosimonospora</taxon>
    </lineage>
</organism>
<dbReference type="InterPro" id="IPR008965">
    <property type="entry name" value="CBM2/CBM3_carb-bd_dom_sf"/>
</dbReference>
<gene>
    <name evidence="7" type="ORF">GCM10023322_62900</name>
</gene>
<dbReference type="InterPro" id="IPR012291">
    <property type="entry name" value="CBM2_carb-bd_dom_sf"/>
</dbReference>
<protein>
    <submittedName>
        <fullName evidence="7">Cellulose binding domain-containing protein</fullName>
    </submittedName>
</protein>
<keyword evidence="2" id="KW-0326">Glycosidase</keyword>
<dbReference type="InterPro" id="IPR005199">
    <property type="entry name" value="Glyco_hydro_79"/>
</dbReference>
<evidence type="ECO:0000313" key="7">
    <source>
        <dbReference type="EMBL" id="GAA5195680.1"/>
    </source>
</evidence>